<dbReference type="EMBL" id="CABPRZ010000004">
    <property type="protein sequence ID" value="VVD83727.1"/>
    <property type="molecule type" value="Genomic_DNA"/>
</dbReference>
<gene>
    <name evidence="2" type="primary">tcpE</name>
    <name evidence="2" type="ORF">PTE30175_01188</name>
</gene>
<reference evidence="2 3" key="1">
    <citation type="submission" date="2019-08" db="EMBL/GenBank/DDBJ databases">
        <authorList>
            <person name="Peeters C."/>
        </authorList>
    </citation>
    <scope>NUCLEOTIDE SEQUENCE [LARGE SCALE GENOMIC DNA]</scope>
    <source>
        <strain evidence="2 3">LMG 30175</strain>
    </source>
</reference>
<organism evidence="2 3">
    <name type="scientific">Pandoraea terrae</name>
    <dbReference type="NCBI Taxonomy" id="1537710"/>
    <lineage>
        <taxon>Bacteria</taxon>
        <taxon>Pseudomonadati</taxon>
        <taxon>Pseudomonadota</taxon>
        <taxon>Betaproteobacteria</taxon>
        <taxon>Burkholderiales</taxon>
        <taxon>Burkholderiaceae</taxon>
        <taxon>Pandoraea</taxon>
    </lineage>
</organism>
<proteinExistence type="predicted"/>
<evidence type="ECO:0000313" key="2">
    <source>
        <dbReference type="EMBL" id="VVD83727.1"/>
    </source>
</evidence>
<dbReference type="OrthoDB" id="7031359at2"/>
<feature type="transmembrane region" description="Helical" evidence="1">
    <location>
        <begin position="128"/>
        <end position="151"/>
    </location>
</feature>
<evidence type="ECO:0000256" key="1">
    <source>
        <dbReference type="SAM" id="Phobius"/>
    </source>
</evidence>
<evidence type="ECO:0000313" key="3">
    <source>
        <dbReference type="Proteomes" id="UP000414233"/>
    </source>
</evidence>
<accession>A0A5E4T7G5</accession>
<feature type="transmembrane region" description="Helical" evidence="1">
    <location>
        <begin position="329"/>
        <end position="350"/>
    </location>
</feature>
<name>A0A5E4T7G5_9BURK</name>
<protein>
    <submittedName>
        <fullName evidence="2">Toxin coregulated pilus biosynthesis protein E</fullName>
    </submittedName>
</protein>
<dbReference type="AlphaFoldDB" id="A0A5E4T7G5"/>
<dbReference type="PANTHER" id="PTHR30012:SF0">
    <property type="entry name" value="TYPE II SECRETION SYSTEM PROTEIN F-RELATED"/>
    <property type="match status" value="1"/>
</dbReference>
<keyword evidence="1" id="KW-0812">Transmembrane</keyword>
<dbReference type="RefSeq" id="WP_150696139.1">
    <property type="nucleotide sequence ID" value="NZ_CABPRZ010000004.1"/>
</dbReference>
<keyword evidence="3" id="KW-1185">Reference proteome</keyword>
<sequence length="360" mass="40408">MLNRWLSKFAPRRAAYPGLPKAIRRFHAIRAKFYGDFADSIEDGANPYDLFSRRYIRARQRKDPLAPLYALWRDRASSLNLRKSWEGTIPHDDLLVVGAGERGDLPGTLRFLSHVVTMRNRNRAAITGAIALPAFLMIVLMGIQMGVAFGMMPIMTQVMPPEQFPLLGRGLYVVSGVIAHYWYAIYGLPILTAMAIAIALPRWTGPTRRRFDAIGPFSIYRDVRAGEFLVSLAALTEAKVSTFDAITMMMTGTRPWMRSHLMRMRASLKSDRSMTKAMDTGLFSEALFDRIAEYSERSNFEKGIRKIGLTALEEVADIIRQRSAVMKNVLIMLVGGFMVFTVGSMLQIGQQAGEHAASMM</sequence>
<keyword evidence="1" id="KW-0472">Membrane</keyword>
<keyword evidence="1" id="KW-1133">Transmembrane helix</keyword>
<dbReference type="Proteomes" id="UP000414233">
    <property type="component" value="Unassembled WGS sequence"/>
</dbReference>
<feature type="transmembrane region" description="Helical" evidence="1">
    <location>
        <begin position="171"/>
        <end position="200"/>
    </location>
</feature>
<dbReference type="PANTHER" id="PTHR30012">
    <property type="entry name" value="GENERAL SECRETION PATHWAY PROTEIN"/>
    <property type="match status" value="1"/>
</dbReference>
<dbReference type="InterPro" id="IPR003004">
    <property type="entry name" value="GspF/PilC"/>
</dbReference>